<evidence type="ECO:0000313" key="4">
    <source>
        <dbReference type="Proteomes" id="UP001359559"/>
    </source>
</evidence>
<dbReference type="PANTHER" id="PTHR46951">
    <property type="entry name" value="BED-TYPE DOMAIN-CONTAINING PROTEIN"/>
    <property type="match status" value="1"/>
</dbReference>
<protein>
    <recommendedName>
        <fullName evidence="5">BED-type domain-containing protein</fullName>
    </recommendedName>
</protein>
<proteinExistence type="predicted"/>
<feature type="compositionally biased region" description="Acidic residues" evidence="2">
    <location>
        <begin position="206"/>
        <end position="220"/>
    </location>
</feature>
<evidence type="ECO:0000313" key="3">
    <source>
        <dbReference type="EMBL" id="KAK7284410.1"/>
    </source>
</evidence>
<keyword evidence="1" id="KW-0175">Coiled coil</keyword>
<evidence type="ECO:0008006" key="5">
    <source>
        <dbReference type="Google" id="ProtNLM"/>
    </source>
</evidence>
<name>A0AAN9IQH5_CLITE</name>
<feature type="region of interest" description="Disordered" evidence="2">
    <location>
        <begin position="199"/>
        <end position="220"/>
    </location>
</feature>
<evidence type="ECO:0000256" key="2">
    <source>
        <dbReference type="SAM" id="MobiDB-lite"/>
    </source>
</evidence>
<dbReference type="Proteomes" id="UP001359559">
    <property type="component" value="Unassembled WGS sequence"/>
</dbReference>
<dbReference type="AlphaFoldDB" id="A0AAN9IQH5"/>
<dbReference type="EMBL" id="JAYKXN010000005">
    <property type="protein sequence ID" value="KAK7284410.1"/>
    <property type="molecule type" value="Genomic_DNA"/>
</dbReference>
<organism evidence="3 4">
    <name type="scientific">Clitoria ternatea</name>
    <name type="common">Butterfly pea</name>
    <dbReference type="NCBI Taxonomy" id="43366"/>
    <lineage>
        <taxon>Eukaryota</taxon>
        <taxon>Viridiplantae</taxon>
        <taxon>Streptophyta</taxon>
        <taxon>Embryophyta</taxon>
        <taxon>Tracheophyta</taxon>
        <taxon>Spermatophyta</taxon>
        <taxon>Magnoliopsida</taxon>
        <taxon>eudicotyledons</taxon>
        <taxon>Gunneridae</taxon>
        <taxon>Pentapetalae</taxon>
        <taxon>rosids</taxon>
        <taxon>fabids</taxon>
        <taxon>Fabales</taxon>
        <taxon>Fabaceae</taxon>
        <taxon>Papilionoideae</taxon>
        <taxon>50 kb inversion clade</taxon>
        <taxon>NPAAA clade</taxon>
        <taxon>indigoferoid/millettioid clade</taxon>
        <taxon>Phaseoleae</taxon>
        <taxon>Clitoria</taxon>
    </lineage>
</organism>
<sequence length="220" mass="24426">MAEEIPARNVEGNVARFRPSPLPGHLKPNAPNQDIAWDWNNLKDINNRKHVTCDFCGKTTTGGITRAKRHQMGVRGDCDSCRKCPNDVKEALKAAFLNKKNEREAYLKEMDDLDEEHEEVEEISAIRGGKRPISMSTSVASSQVASTAKKPKGPLDLLYFKNPESSIHLGEDEDKALDEISLYRRAAGLFGIKAAIRKTSTMAPAGDEEPNLEDEDDDAY</sequence>
<comment type="caution">
    <text evidence="3">The sequence shown here is derived from an EMBL/GenBank/DDBJ whole genome shotgun (WGS) entry which is preliminary data.</text>
</comment>
<accession>A0AAN9IQH5</accession>
<evidence type="ECO:0000256" key="1">
    <source>
        <dbReference type="SAM" id="Coils"/>
    </source>
</evidence>
<keyword evidence="4" id="KW-1185">Reference proteome</keyword>
<reference evidence="3 4" key="1">
    <citation type="submission" date="2024-01" db="EMBL/GenBank/DDBJ databases">
        <title>The genomes of 5 underutilized Papilionoideae crops provide insights into root nodulation and disease resistance.</title>
        <authorList>
            <person name="Yuan L."/>
        </authorList>
    </citation>
    <scope>NUCLEOTIDE SEQUENCE [LARGE SCALE GENOMIC DNA]</scope>
    <source>
        <strain evidence="3">LY-2023</strain>
        <tissue evidence="3">Leaf</tissue>
    </source>
</reference>
<gene>
    <name evidence="3" type="ORF">RJT34_19156</name>
</gene>
<dbReference type="PANTHER" id="PTHR46951:SF2">
    <property type="entry name" value="BED-TYPE DOMAIN-CONTAINING PROTEIN"/>
    <property type="match status" value="1"/>
</dbReference>
<feature type="coiled-coil region" evidence="1">
    <location>
        <begin position="96"/>
        <end position="123"/>
    </location>
</feature>